<evidence type="ECO:0000313" key="5">
    <source>
        <dbReference type="EMBL" id="PSL42901.1"/>
    </source>
</evidence>
<name>A0A2P8H9M7_CHINA</name>
<dbReference type="GO" id="GO:0016628">
    <property type="term" value="F:oxidoreductase activity, acting on the CH-CH group of donors, NAD or NADP as acceptor"/>
    <property type="evidence" value="ECO:0007669"/>
    <property type="project" value="UniProtKB-ARBA"/>
</dbReference>
<proteinExistence type="inferred from homology"/>
<reference evidence="5 6" key="1">
    <citation type="submission" date="2018-03" db="EMBL/GenBank/DDBJ databases">
        <title>Genomic Encyclopedia of Archaeal and Bacterial Type Strains, Phase II (KMG-II): from individual species to whole genera.</title>
        <authorList>
            <person name="Goeker M."/>
        </authorList>
    </citation>
    <scope>NUCLEOTIDE SEQUENCE [LARGE SCALE GENOMIC DNA]</scope>
    <source>
        <strain evidence="5 6">DSM 24859</strain>
    </source>
</reference>
<dbReference type="FunFam" id="3.20.20.70:FF:000059">
    <property type="entry name" value="N-ethylmaleimide reductase, FMN-linked"/>
    <property type="match status" value="1"/>
</dbReference>
<comment type="caution">
    <text evidence="5">The sequence shown here is derived from an EMBL/GenBank/DDBJ whole genome shotgun (WGS) entry which is preliminary data.</text>
</comment>
<dbReference type="InterPro" id="IPR001155">
    <property type="entry name" value="OxRdtase_FMN_N"/>
</dbReference>
<dbReference type="PANTHER" id="PTHR22893:SF91">
    <property type="entry name" value="NADPH DEHYDROGENASE 2-RELATED"/>
    <property type="match status" value="1"/>
</dbReference>
<dbReference type="PANTHER" id="PTHR22893">
    <property type="entry name" value="NADH OXIDOREDUCTASE-RELATED"/>
    <property type="match status" value="1"/>
</dbReference>
<dbReference type="GO" id="GO:0010181">
    <property type="term" value="F:FMN binding"/>
    <property type="evidence" value="ECO:0007669"/>
    <property type="project" value="InterPro"/>
</dbReference>
<dbReference type="GO" id="GO:0005829">
    <property type="term" value="C:cytosol"/>
    <property type="evidence" value="ECO:0007669"/>
    <property type="project" value="UniProtKB-ARBA"/>
</dbReference>
<dbReference type="InterPro" id="IPR045247">
    <property type="entry name" value="Oye-like"/>
</dbReference>
<comment type="cofactor">
    <cofactor evidence="1">
        <name>FMN</name>
        <dbReference type="ChEBI" id="CHEBI:58210"/>
    </cofactor>
</comment>
<dbReference type="Proteomes" id="UP000240971">
    <property type="component" value="Unassembled WGS sequence"/>
</dbReference>
<dbReference type="Gene3D" id="3.20.20.70">
    <property type="entry name" value="Aldolase class I"/>
    <property type="match status" value="1"/>
</dbReference>
<dbReference type="OrthoDB" id="9772736at2"/>
<dbReference type="EMBL" id="PYAW01000010">
    <property type="protein sequence ID" value="PSL42901.1"/>
    <property type="molecule type" value="Genomic_DNA"/>
</dbReference>
<organism evidence="5 6">
    <name type="scientific">Chitinophaga niastensis</name>
    <dbReference type="NCBI Taxonomy" id="536980"/>
    <lineage>
        <taxon>Bacteria</taxon>
        <taxon>Pseudomonadati</taxon>
        <taxon>Bacteroidota</taxon>
        <taxon>Chitinophagia</taxon>
        <taxon>Chitinophagales</taxon>
        <taxon>Chitinophagaceae</taxon>
        <taxon>Chitinophaga</taxon>
    </lineage>
</organism>
<keyword evidence="6" id="KW-1185">Reference proteome</keyword>
<protein>
    <submittedName>
        <fullName evidence="5">N-ethylmaleimide reductase</fullName>
    </submittedName>
</protein>
<keyword evidence="3" id="KW-0560">Oxidoreductase</keyword>
<dbReference type="Pfam" id="PF00724">
    <property type="entry name" value="Oxidored_FMN"/>
    <property type="match status" value="1"/>
</dbReference>
<accession>A0A2P8H9M7</accession>
<evidence type="ECO:0000256" key="2">
    <source>
        <dbReference type="ARBA" id="ARBA00005979"/>
    </source>
</evidence>
<evidence type="ECO:0000256" key="1">
    <source>
        <dbReference type="ARBA" id="ARBA00001917"/>
    </source>
</evidence>
<gene>
    <name evidence="5" type="ORF">CLV51_110118</name>
</gene>
<dbReference type="RefSeq" id="WP_106531351.1">
    <property type="nucleotide sequence ID" value="NZ_PYAW01000010.1"/>
</dbReference>
<dbReference type="InterPro" id="IPR013785">
    <property type="entry name" value="Aldolase_TIM"/>
</dbReference>
<sequence>MTTFFEPLKTESFALKNRIVMAPMTRGRADDAGNQSDIAAAYYAQRASAGLLITEAVNISSMTKANDNTPGIYTSEQIESWKTVTDAVHKKGGKIFMQLYHTGRLSLPDFLPGNAQPVSASAIAAKWQNYTKDGLKDLVAPRELTTEEIKQTINDFATAAKNAIAAGFDGVELHAAYGYLIHQFLGTNSNLRTDEYGGSDEKRARFLFETVDAITAGIGSERVGIRLSPSVPLHDMEDANAKEFYPYIVNELNSRNLAYLHVALAVPPAINIDWHEFLRPVYKGIYFANGGFTKESGEALLAKDGADAIVYGKLFIANPDLPERFEKNAALNTPDPSTFYTPGERGYTDYPRLEQLVTV</sequence>
<evidence type="ECO:0000256" key="3">
    <source>
        <dbReference type="ARBA" id="ARBA00023002"/>
    </source>
</evidence>
<feature type="domain" description="NADH:flavin oxidoreductase/NADH oxidase N-terminal" evidence="4">
    <location>
        <begin position="4"/>
        <end position="331"/>
    </location>
</feature>
<evidence type="ECO:0000313" key="6">
    <source>
        <dbReference type="Proteomes" id="UP000240971"/>
    </source>
</evidence>
<dbReference type="SUPFAM" id="SSF51395">
    <property type="entry name" value="FMN-linked oxidoreductases"/>
    <property type="match status" value="1"/>
</dbReference>
<dbReference type="CDD" id="cd02933">
    <property type="entry name" value="OYE_like_FMN"/>
    <property type="match status" value="1"/>
</dbReference>
<comment type="similarity">
    <text evidence="2">Belongs to the NADH:flavin oxidoreductase/NADH oxidase family.</text>
</comment>
<evidence type="ECO:0000259" key="4">
    <source>
        <dbReference type="Pfam" id="PF00724"/>
    </source>
</evidence>
<dbReference type="AlphaFoldDB" id="A0A2P8H9M7"/>